<dbReference type="EMBL" id="QEWP01000012">
    <property type="protein sequence ID" value="PWD98696.1"/>
    <property type="molecule type" value="Genomic_DNA"/>
</dbReference>
<proteinExistence type="inferred from homology"/>
<evidence type="ECO:0000313" key="9">
    <source>
        <dbReference type="Proteomes" id="UP000244956"/>
    </source>
</evidence>
<dbReference type="RefSeq" id="WP_109265230.1">
    <property type="nucleotide sequence ID" value="NZ_QEWP01000012.1"/>
</dbReference>
<comment type="caution">
    <text evidence="8">The sequence shown here is derived from an EMBL/GenBank/DDBJ whole genome shotgun (WGS) entry which is preliminary data.</text>
</comment>
<feature type="site" description="Participates in a stacking interaction with the thymidine ring of dTDP-4-oxo-6-deoxyglucose" evidence="6">
    <location>
        <position position="137"/>
    </location>
</feature>
<dbReference type="OrthoDB" id="9800680at2"/>
<evidence type="ECO:0000256" key="5">
    <source>
        <dbReference type="PIRSR" id="PIRSR600888-1"/>
    </source>
</evidence>
<dbReference type="AlphaFoldDB" id="A0A2U2B6L9"/>
<evidence type="ECO:0000256" key="6">
    <source>
        <dbReference type="PIRSR" id="PIRSR600888-3"/>
    </source>
</evidence>
<comment type="catalytic activity">
    <reaction evidence="1 7">
        <text>dTDP-4-dehydro-6-deoxy-alpha-D-glucose = dTDP-4-dehydro-beta-L-rhamnose</text>
        <dbReference type="Rhea" id="RHEA:16969"/>
        <dbReference type="ChEBI" id="CHEBI:57649"/>
        <dbReference type="ChEBI" id="CHEBI:62830"/>
        <dbReference type="EC" id="5.1.3.13"/>
    </reaction>
</comment>
<protein>
    <recommendedName>
        <fullName evidence="4 7">dTDP-4-dehydrorhamnose 3,5-epimerase</fullName>
        <ecNumber evidence="3 7">5.1.3.13</ecNumber>
    </recommendedName>
    <alternativeName>
        <fullName evidence="7">Thymidine diphospho-4-keto-rhamnose 3,5-epimerase</fullName>
    </alternativeName>
</protein>
<keyword evidence="7" id="KW-0413">Isomerase</keyword>
<dbReference type="GO" id="GO:0000271">
    <property type="term" value="P:polysaccharide biosynthetic process"/>
    <property type="evidence" value="ECO:0007669"/>
    <property type="project" value="TreeGrafter"/>
</dbReference>
<dbReference type="PANTHER" id="PTHR21047:SF2">
    <property type="entry name" value="THYMIDINE DIPHOSPHO-4-KETO-RHAMNOSE 3,5-EPIMERASE"/>
    <property type="match status" value="1"/>
</dbReference>
<dbReference type="CDD" id="cd00438">
    <property type="entry name" value="cupin_RmlC"/>
    <property type="match status" value="1"/>
</dbReference>
<dbReference type="GO" id="GO:0008830">
    <property type="term" value="F:dTDP-4-dehydrorhamnose 3,5-epimerase activity"/>
    <property type="evidence" value="ECO:0007669"/>
    <property type="project" value="UniProtKB-UniRule"/>
</dbReference>
<feature type="active site" description="Proton donor" evidence="5">
    <location>
        <position position="131"/>
    </location>
</feature>
<dbReference type="InterPro" id="IPR014710">
    <property type="entry name" value="RmlC-like_jellyroll"/>
</dbReference>
<accession>A0A2U2B6L9</accession>
<comment type="subunit">
    <text evidence="7">Homodimer.</text>
</comment>
<evidence type="ECO:0000256" key="7">
    <source>
        <dbReference type="RuleBase" id="RU364069"/>
    </source>
</evidence>
<evidence type="ECO:0000313" key="8">
    <source>
        <dbReference type="EMBL" id="PWD98696.1"/>
    </source>
</evidence>
<comment type="similarity">
    <text evidence="7">Belongs to the dTDP-4-dehydrorhamnose 3,5-epimerase family.</text>
</comment>
<reference evidence="8 9" key="1">
    <citation type="submission" date="2018-05" db="EMBL/GenBank/DDBJ databases">
        <title>Marinilabilia rubrum sp. nov., isolated from saltern sediment.</title>
        <authorList>
            <person name="Zhang R."/>
        </authorList>
    </citation>
    <scope>NUCLEOTIDE SEQUENCE [LARGE SCALE GENOMIC DNA]</scope>
    <source>
        <strain evidence="8 9">WTE16</strain>
    </source>
</reference>
<dbReference type="NCBIfam" id="TIGR01221">
    <property type="entry name" value="rmlC"/>
    <property type="match status" value="1"/>
</dbReference>
<name>A0A2U2B6L9_9BACT</name>
<comment type="function">
    <text evidence="2 7">Catalyzes the epimerization of the C3' and C5'positions of dTDP-6-deoxy-D-xylo-4-hexulose, forming dTDP-6-deoxy-L-lyxo-4-hexulose.</text>
</comment>
<dbReference type="EC" id="5.1.3.13" evidence="3 7"/>
<dbReference type="InterPro" id="IPR011051">
    <property type="entry name" value="RmlC_Cupin_sf"/>
</dbReference>
<gene>
    <name evidence="8" type="primary">rfbC</name>
    <name evidence="8" type="ORF">DDZ16_14650</name>
</gene>
<dbReference type="UniPathway" id="UPA00124"/>
<comment type="pathway">
    <text evidence="7">Carbohydrate biosynthesis; dTDP-L-rhamnose biosynthesis.</text>
</comment>
<dbReference type="Pfam" id="PF00908">
    <property type="entry name" value="dTDP_sugar_isom"/>
    <property type="match status" value="1"/>
</dbReference>
<evidence type="ECO:0000256" key="4">
    <source>
        <dbReference type="ARBA" id="ARBA00019595"/>
    </source>
</evidence>
<dbReference type="Proteomes" id="UP000244956">
    <property type="component" value="Unassembled WGS sequence"/>
</dbReference>
<feature type="active site" description="Proton acceptor" evidence="5">
    <location>
        <position position="61"/>
    </location>
</feature>
<dbReference type="GO" id="GO:0019305">
    <property type="term" value="P:dTDP-rhamnose biosynthetic process"/>
    <property type="evidence" value="ECO:0007669"/>
    <property type="project" value="UniProtKB-UniRule"/>
</dbReference>
<evidence type="ECO:0000256" key="3">
    <source>
        <dbReference type="ARBA" id="ARBA00012098"/>
    </source>
</evidence>
<dbReference type="GO" id="GO:0005829">
    <property type="term" value="C:cytosol"/>
    <property type="evidence" value="ECO:0007669"/>
    <property type="project" value="TreeGrafter"/>
</dbReference>
<dbReference type="SUPFAM" id="SSF51182">
    <property type="entry name" value="RmlC-like cupins"/>
    <property type="match status" value="1"/>
</dbReference>
<keyword evidence="9" id="KW-1185">Reference proteome</keyword>
<dbReference type="PANTHER" id="PTHR21047">
    <property type="entry name" value="DTDP-6-DEOXY-D-GLUCOSE-3,5 EPIMERASE"/>
    <property type="match status" value="1"/>
</dbReference>
<evidence type="ECO:0000256" key="1">
    <source>
        <dbReference type="ARBA" id="ARBA00001298"/>
    </source>
</evidence>
<dbReference type="InterPro" id="IPR000888">
    <property type="entry name" value="RmlC-like"/>
</dbReference>
<organism evidence="8 9">
    <name type="scientific">Marinilabilia rubra</name>
    <dbReference type="NCBI Taxonomy" id="2162893"/>
    <lineage>
        <taxon>Bacteria</taxon>
        <taxon>Pseudomonadati</taxon>
        <taxon>Bacteroidota</taxon>
        <taxon>Bacteroidia</taxon>
        <taxon>Marinilabiliales</taxon>
        <taxon>Marinilabiliaceae</taxon>
        <taxon>Marinilabilia</taxon>
    </lineage>
</organism>
<dbReference type="Gene3D" id="2.60.120.10">
    <property type="entry name" value="Jelly Rolls"/>
    <property type="match status" value="1"/>
</dbReference>
<sequence>MQILQTKIPGLVIIEPDVFADQRGYFFESFNEDKYKKQGIISKFVQDNVSSSVRGVIRGLHYQLAPFSQAKLIQVLKGKVLDVAVDLRQGSPSFGEHISIELSDENHRQFFVPRGFAHGFSVLSDEVLFSYKCDNLYSKEAERGINFNDPFLGIDWQISPHEAIISGKDQALPSLQEAEHNFIFRN</sequence>
<evidence type="ECO:0000256" key="2">
    <source>
        <dbReference type="ARBA" id="ARBA00001997"/>
    </source>
</evidence>